<dbReference type="Proteomes" id="UP001210925">
    <property type="component" value="Unassembled WGS sequence"/>
</dbReference>
<comment type="caution">
    <text evidence="1">The sequence shown here is derived from an EMBL/GenBank/DDBJ whole genome shotgun (WGS) entry which is preliminary data.</text>
</comment>
<dbReference type="EMBL" id="JADGKB010000007">
    <property type="protein sequence ID" value="KAJ3261113.1"/>
    <property type="molecule type" value="Genomic_DNA"/>
</dbReference>
<name>A0AAD5UN76_9FUNG</name>
<sequence length="430" mass="47053">MLSLIFTALVASTPTGPSITRIDKSGAYSNDVTYTTFYDRRITQKVEKDSQPSFQFRFSCDGVDATKCQYVQNSFISAGNRIAQQLKLKSNILVQVQFHSFCQAMNQGSNCDEVNNIIGRATPAAYFPGRTSGSDWYYYPQALVKQMNLNQNLNFAAVDIFAEFNSDFDFYFKDQGIPIKTNQSDFEFVICHEMTHGLGFESNLAQYSSYYDGNGFHVTSNNDYIAPLPFAQGNSLSSATASSLAPLSIWDSFVQSANASFADLGRKITSFKQNNVPLSQFITNFETSGDPYNAAHQIMQVISSGPNEIFFQTSNNQSVQLFSMSGYRPGSTLVHVNESMSSTADFLMIPVMRPLLGQALDSIIAKANSKGIYGPGILGVMSTIGYPTTDSPQVGNLEIATNFGGYASSSLPKSVSLNLLLAVALCLINQ</sequence>
<dbReference type="AlphaFoldDB" id="A0AAD5UN76"/>
<gene>
    <name evidence="1" type="ORF">HK103_006422</name>
</gene>
<reference evidence="1" key="1">
    <citation type="submission" date="2020-05" db="EMBL/GenBank/DDBJ databases">
        <title>Phylogenomic resolution of chytrid fungi.</title>
        <authorList>
            <person name="Stajich J.E."/>
            <person name="Amses K."/>
            <person name="Simmons R."/>
            <person name="Seto K."/>
            <person name="Myers J."/>
            <person name="Bonds A."/>
            <person name="Quandt C.A."/>
            <person name="Barry K."/>
            <person name="Liu P."/>
            <person name="Grigoriev I."/>
            <person name="Longcore J.E."/>
            <person name="James T.Y."/>
        </authorList>
    </citation>
    <scope>NUCLEOTIDE SEQUENCE</scope>
    <source>
        <strain evidence="1">PLAUS21</strain>
    </source>
</reference>
<evidence type="ECO:0000313" key="2">
    <source>
        <dbReference type="Proteomes" id="UP001210925"/>
    </source>
</evidence>
<organism evidence="1 2">
    <name type="scientific">Boothiomyces macroporosus</name>
    <dbReference type="NCBI Taxonomy" id="261099"/>
    <lineage>
        <taxon>Eukaryota</taxon>
        <taxon>Fungi</taxon>
        <taxon>Fungi incertae sedis</taxon>
        <taxon>Chytridiomycota</taxon>
        <taxon>Chytridiomycota incertae sedis</taxon>
        <taxon>Chytridiomycetes</taxon>
        <taxon>Rhizophydiales</taxon>
        <taxon>Terramycetaceae</taxon>
        <taxon>Boothiomyces</taxon>
    </lineage>
</organism>
<evidence type="ECO:0000313" key="1">
    <source>
        <dbReference type="EMBL" id="KAJ3261113.1"/>
    </source>
</evidence>
<keyword evidence="2" id="KW-1185">Reference proteome</keyword>
<proteinExistence type="predicted"/>
<accession>A0AAD5UN76</accession>
<protein>
    <submittedName>
        <fullName evidence="1">Uncharacterized protein</fullName>
    </submittedName>
</protein>